<evidence type="ECO:0000313" key="16">
    <source>
        <dbReference type="Proteomes" id="UP000272942"/>
    </source>
</evidence>
<proteinExistence type="inferred from homology"/>
<evidence type="ECO:0000313" key="15">
    <source>
        <dbReference type="EMBL" id="VDP93018.1"/>
    </source>
</evidence>
<evidence type="ECO:0000256" key="1">
    <source>
        <dbReference type="ARBA" id="ARBA00004479"/>
    </source>
</evidence>
<evidence type="ECO:0000259" key="14">
    <source>
        <dbReference type="PROSITE" id="PS50011"/>
    </source>
</evidence>
<evidence type="ECO:0000256" key="3">
    <source>
        <dbReference type="ARBA" id="ARBA00012401"/>
    </source>
</evidence>
<evidence type="ECO:0000256" key="11">
    <source>
        <dbReference type="ARBA" id="ARBA00022989"/>
    </source>
</evidence>
<evidence type="ECO:0000256" key="13">
    <source>
        <dbReference type="ARBA" id="ARBA00023170"/>
    </source>
</evidence>
<comment type="subcellular location">
    <subcellularLocation>
        <location evidence="1">Membrane</location>
        <topology evidence="1">Single-pass type I membrane protein</topology>
    </subcellularLocation>
</comment>
<dbReference type="GO" id="GO:0048185">
    <property type="term" value="F:activin binding"/>
    <property type="evidence" value="ECO:0007669"/>
    <property type="project" value="TreeGrafter"/>
</dbReference>
<dbReference type="GO" id="GO:0005524">
    <property type="term" value="F:ATP binding"/>
    <property type="evidence" value="ECO:0007669"/>
    <property type="project" value="UniProtKB-KW"/>
</dbReference>
<evidence type="ECO:0000256" key="10">
    <source>
        <dbReference type="ARBA" id="ARBA00022840"/>
    </source>
</evidence>
<evidence type="ECO:0000313" key="17">
    <source>
        <dbReference type="WBParaSite" id="ECPE_0001578601-mRNA-1"/>
    </source>
</evidence>
<dbReference type="EC" id="2.7.11.30" evidence="3"/>
<keyword evidence="6" id="KW-0812">Transmembrane</keyword>
<keyword evidence="7" id="KW-0732">Signal</keyword>
<dbReference type="InterPro" id="IPR011009">
    <property type="entry name" value="Kinase-like_dom_sf"/>
</dbReference>
<keyword evidence="5" id="KW-0808">Transferase</keyword>
<comment type="similarity">
    <text evidence="2">Belongs to the protein kinase superfamily. TKL Ser/Thr protein kinase family. TGFB receptor subfamily.</text>
</comment>
<keyword evidence="12" id="KW-0472">Membrane</keyword>
<reference evidence="15 16" key="2">
    <citation type="submission" date="2018-11" db="EMBL/GenBank/DDBJ databases">
        <authorList>
            <consortium name="Pathogen Informatics"/>
        </authorList>
    </citation>
    <scope>NUCLEOTIDE SEQUENCE [LARGE SCALE GENOMIC DNA]</scope>
    <source>
        <strain evidence="15 16">Egypt</strain>
    </source>
</reference>
<keyword evidence="9" id="KW-0418">Kinase</keyword>
<keyword evidence="8" id="KW-0547">Nucleotide-binding</keyword>
<dbReference type="InterPro" id="IPR000719">
    <property type="entry name" value="Prot_kinase_dom"/>
</dbReference>
<dbReference type="EMBL" id="UZAN01061627">
    <property type="protein sequence ID" value="VDP93018.1"/>
    <property type="molecule type" value="Genomic_DNA"/>
</dbReference>
<dbReference type="SUPFAM" id="SSF56112">
    <property type="entry name" value="Protein kinase-like (PK-like)"/>
    <property type="match status" value="1"/>
</dbReference>
<evidence type="ECO:0000256" key="5">
    <source>
        <dbReference type="ARBA" id="ARBA00022679"/>
    </source>
</evidence>
<keyword evidence="16" id="KW-1185">Reference proteome</keyword>
<keyword evidence="4" id="KW-0723">Serine/threonine-protein kinase</keyword>
<dbReference type="AlphaFoldDB" id="A0A183B961"/>
<dbReference type="PROSITE" id="PS50011">
    <property type="entry name" value="PROTEIN_KINASE_DOM"/>
    <property type="match status" value="1"/>
</dbReference>
<evidence type="ECO:0000256" key="9">
    <source>
        <dbReference type="ARBA" id="ARBA00022777"/>
    </source>
</evidence>
<dbReference type="Proteomes" id="UP000272942">
    <property type="component" value="Unassembled WGS sequence"/>
</dbReference>
<evidence type="ECO:0000256" key="2">
    <source>
        <dbReference type="ARBA" id="ARBA00009605"/>
    </source>
</evidence>
<feature type="domain" description="Protein kinase" evidence="14">
    <location>
        <begin position="1"/>
        <end position="159"/>
    </location>
</feature>
<dbReference type="WBParaSite" id="ECPE_0001578601-mRNA-1">
    <property type="protein sequence ID" value="ECPE_0001578601-mRNA-1"/>
    <property type="gene ID" value="ECPE_0001578601"/>
</dbReference>
<dbReference type="OrthoDB" id="547665at2759"/>
<reference evidence="17" key="1">
    <citation type="submission" date="2016-06" db="UniProtKB">
        <authorList>
            <consortium name="WormBaseParasite"/>
        </authorList>
    </citation>
    <scope>IDENTIFICATION</scope>
</reference>
<gene>
    <name evidence="15" type="ORF">ECPE_LOCUS15746</name>
</gene>
<dbReference type="Gene3D" id="1.10.510.10">
    <property type="entry name" value="Transferase(Phosphotransferase) domain 1"/>
    <property type="match status" value="1"/>
</dbReference>
<evidence type="ECO:0000256" key="4">
    <source>
        <dbReference type="ARBA" id="ARBA00022527"/>
    </source>
</evidence>
<keyword evidence="11" id="KW-1133">Transmembrane helix</keyword>
<evidence type="ECO:0000256" key="12">
    <source>
        <dbReference type="ARBA" id="ARBA00023136"/>
    </source>
</evidence>
<sequence>MAPEILDGAIQFTGRSILCTDIYSLSLCLWELLSAAVPPTSVELLQTGTNTTDPTVHTNTQKQVVELLMPSTGVASLCKPRRVWLPYELELGRNGPNPETVRHLVSMQKHRPYAHTSWFESPLYAQFYRTITESWDSEPEARLSATCVLERLNSIHTLLFKSTEPTAESSPRTC</sequence>
<keyword evidence="13" id="KW-0675">Receptor</keyword>
<evidence type="ECO:0000256" key="6">
    <source>
        <dbReference type="ARBA" id="ARBA00022692"/>
    </source>
</evidence>
<protein>
    <recommendedName>
        <fullName evidence="3">receptor protein serine/threonine kinase</fullName>
        <ecNumber evidence="3">2.7.11.30</ecNumber>
    </recommendedName>
</protein>
<dbReference type="GO" id="GO:0071363">
    <property type="term" value="P:cellular response to growth factor stimulus"/>
    <property type="evidence" value="ECO:0007669"/>
    <property type="project" value="TreeGrafter"/>
</dbReference>
<dbReference type="PANTHER" id="PTHR23255:SF98">
    <property type="entry name" value="SERINE_THREONINE-PROTEIN KINASE RECEPTOR"/>
    <property type="match status" value="1"/>
</dbReference>
<keyword evidence="10" id="KW-0067">ATP-binding</keyword>
<evidence type="ECO:0000256" key="7">
    <source>
        <dbReference type="ARBA" id="ARBA00022729"/>
    </source>
</evidence>
<dbReference type="GO" id="GO:0048179">
    <property type="term" value="C:activin receptor complex"/>
    <property type="evidence" value="ECO:0007669"/>
    <property type="project" value="TreeGrafter"/>
</dbReference>
<dbReference type="InterPro" id="IPR000333">
    <property type="entry name" value="TGFB_receptor"/>
</dbReference>
<name>A0A183B961_9TREM</name>
<organism evidence="17">
    <name type="scientific">Echinostoma caproni</name>
    <dbReference type="NCBI Taxonomy" id="27848"/>
    <lineage>
        <taxon>Eukaryota</taxon>
        <taxon>Metazoa</taxon>
        <taxon>Spiralia</taxon>
        <taxon>Lophotrochozoa</taxon>
        <taxon>Platyhelminthes</taxon>
        <taxon>Trematoda</taxon>
        <taxon>Digenea</taxon>
        <taxon>Plagiorchiida</taxon>
        <taxon>Echinostomata</taxon>
        <taxon>Echinostomatoidea</taxon>
        <taxon>Echinostomatidae</taxon>
        <taxon>Echinostoma</taxon>
    </lineage>
</organism>
<dbReference type="PANTHER" id="PTHR23255">
    <property type="entry name" value="TRANSFORMING GROWTH FACTOR-BETA RECEPTOR TYPE I AND II"/>
    <property type="match status" value="1"/>
</dbReference>
<dbReference type="GO" id="GO:0017002">
    <property type="term" value="F:activin receptor activity"/>
    <property type="evidence" value="ECO:0007669"/>
    <property type="project" value="TreeGrafter"/>
</dbReference>
<accession>A0A183B961</accession>
<evidence type="ECO:0000256" key="8">
    <source>
        <dbReference type="ARBA" id="ARBA00022741"/>
    </source>
</evidence>